<dbReference type="InterPro" id="IPR050486">
    <property type="entry name" value="Mannose-1P_guanyltransferase"/>
</dbReference>
<dbReference type="InterPro" id="IPR056729">
    <property type="entry name" value="GMPPB_C"/>
</dbReference>
<dbReference type="GO" id="GO:0009298">
    <property type="term" value="P:GDP-mannose biosynthetic process"/>
    <property type="evidence" value="ECO:0007669"/>
    <property type="project" value="UniProtKB-UniPathway"/>
</dbReference>
<evidence type="ECO:0000313" key="11">
    <source>
        <dbReference type="Proteomes" id="UP000221165"/>
    </source>
</evidence>
<dbReference type="SUPFAM" id="SSF53448">
    <property type="entry name" value="Nucleotide-diphospho-sugar transferases"/>
    <property type="match status" value="2"/>
</dbReference>
<organism evidence="10 11">
    <name type="scientific">Cystoisospora suis</name>
    <dbReference type="NCBI Taxonomy" id="483139"/>
    <lineage>
        <taxon>Eukaryota</taxon>
        <taxon>Sar</taxon>
        <taxon>Alveolata</taxon>
        <taxon>Apicomplexa</taxon>
        <taxon>Conoidasida</taxon>
        <taxon>Coccidia</taxon>
        <taxon>Eucoccidiorida</taxon>
        <taxon>Eimeriorina</taxon>
        <taxon>Sarcocystidae</taxon>
        <taxon>Cystoisospora</taxon>
    </lineage>
</organism>
<dbReference type="InterPro" id="IPR005835">
    <property type="entry name" value="NTP_transferase_dom"/>
</dbReference>
<dbReference type="OrthoDB" id="1733332at2759"/>
<feature type="compositionally biased region" description="Basic and acidic residues" evidence="7">
    <location>
        <begin position="139"/>
        <end position="162"/>
    </location>
</feature>
<dbReference type="InterPro" id="IPR029044">
    <property type="entry name" value="Nucleotide-diphossugar_trans"/>
</dbReference>
<dbReference type="GO" id="GO:0004475">
    <property type="term" value="F:mannose-1-phosphate guanylyltransferase (GTP) activity"/>
    <property type="evidence" value="ECO:0007669"/>
    <property type="project" value="UniProtKB-EC"/>
</dbReference>
<name>A0A2C6L7H0_9APIC</name>
<dbReference type="Gene3D" id="2.160.10.10">
    <property type="entry name" value="Hexapeptide repeat proteins"/>
    <property type="match status" value="1"/>
</dbReference>
<evidence type="ECO:0000256" key="6">
    <source>
        <dbReference type="ARBA" id="ARBA00023134"/>
    </source>
</evidence>
<feature type="domain" description="Mannose-1-phosphate guanyltransferase C-terminal" evidence="9">
    <location>
        <begin position="372"/>
        <end position="480"/>
    </location>
</feature>
<accession>A0A2C6L7H0</accession>
<comment type="pathway">
    <text evidence="1">Nucleotide-sugar biosynthesis; GDP-alpha-D-mannose biosynthesis; GDP-alpha-D-mannose from alpha-D-mannose 1-phosphate (GTP route): step 1/1.</text>
</comment>
<dbReference type="InterPro" id="IPR045233">
    <property type="entry name" value="GMPPB_N"/>
</dbReference>
<dbReference type="GO" id="GO:0005525">
    <property type="term" value="F:GTP binding"/>
    <property type="evidence" value="ECO:0007669"/>
    <property type="project" value="UniProtKB-KW"/>
</dbReference>
<feature type="domain" description="Nucleotidyl transferase" evidence="8">
    <location>
        <begin position="2"/>
        <end position="105"/>
    </location>
</feature>
<protein>
    <recommendedName>
        <fullName evidence="3">mannose-1-phosphate guanylyltransferase</fullName>
        <ecNumber evidence="3">2.7.7.13</ecNumber>
    </recommendedName>
</protein>
<proteinExistence type="inferred from homology"/>
<sequence>MKALVLVGGYGTRLRPLTLSVPKPLINFCNKSIVEYQIQSLKQAGVDHLILAVAYQPSAMMEALSELEKKYDIKITCSREEEPLGTAGPIRLAKPLLLSPSPLLVKSSSSSTSSSLHVDAALDSQEGSRETPPPSSPEGEEREKDTQEGGGEEEKSNKEHEEKREMKDRCFFVCNSDVICDFPLKEMLAFHKRKKAEATILVTEVEDPSQYGVVLHEEEEGGEGGGKILRFVEKPQTYVGNCINAGLYILNASVIDRIPLSPTSIEKEIFPSLAKKGSLFCYKLKGYWADIGRPKDFLEGMSLHLNALRTKQEEEEKQQKKTKSHGEKEKKEEGENPLKTLEVEKKKKHEDRDEKESFLLSSPRLVEGPQFIGNVLVDPTAKIGEDCLIGPDVTIDRGVTIGRGCRLKHTAIMTGVRIDDFSWIQSSILGWQSKIGKWCRIEGLTVVGEDVQIAGECFINGAFILPHKHLTQSIHEPGAIIM</sequence>
<feature type="domain" description="Nucleotidyl transferase" evidence="8">
    <location>
        <begin position="167"/>
        <end position="302"/>
    </location>
</feature>
<dbReference type="AlphaFoldDB" id="A0A2C6L7H0"/>
<feature type="region of interest" description="Disordered" evidence="7">
    <location>
        <begin position="309"/>
        <end position="355"/>
    </location>
</feature>
<reference evidence="10 11" key="1">
    <citation type="journal article" date="2017" name="Int. J. Parasitol.">
        <title>The genome of the protozoan parasite Cystoisospora suis and a reverse vaccinology approach to identify vaccine candidates.</title>
        <authorList>
            <person name="Palmieri N."/>
            <person name="Shrestha A."/>
            <person name="Ruttkowski B."/>
            <person name="Beck T."/>
            <person name="Vogl C."/>
            <person name="Tomley F."/>
            <person name="Blake D.P."/>
            <person name="Joachim A."/>
        </authorList>
    </citation>
    <scope>NUCLEOTIDE SEQUENCE [LARGE SCALE GENOMIC DNA]</scope>
    <source>
        <strain evidence="10 11">Wien I</strain>
    </source>
</reference>
<dbReference type="EC" id="2.7.7.13" evidence="3"/>
<dbReference type="EMBL" id="MIGC01000912">
    <property type="protein sequence ID" value="PHJ23969.1"/>
    <property type="molecule type" value="Genomic_DNA"/>
</dbReference>
<evidence type="ECO:0000259" key="8">
    <source>
        <dbReference type="Pfam" id="PF00483"/>
    </source>
</evidence>
<evidence type="ECO:0000256" key="3">
    <source>
        <dbReference type="ARBA" id="ARBA00012387"/>
    </source>
</evidence>
<dbReference type="Pfam" id="PF00483">
    <property type="entry name" value="NTP_transferase"/>
    <property type="match status" value="2"/>
</dbReference>
<dbReference type="PANTHER" id="PTHR22572">
    <property type="entry name" value="SUGAR-1-PHOSPHATE GUANYL TRANSFERASE"/>
    <property type="match status" value="1"/>
</dbReference>
<dbReference type="UniPathway" id="UPA00126">
    <property type="reaction ID" value="UER00930"/>
</dbReference>
<evidence type="ECO:0000256" key="2">
    <source>
        <dbReference type="ARBA" id="ARBA00007274"/>
    </source>
</evidence>
<gene>
    <name evidence="10" type="ORF">CSUI_002179</name>
</gene>
<dbReference type="RefSeq" id="XP_067925643.1">
    <property type="nucleotide sequence ID" value="XM_068062381.1"/>
</dbReference>
<evidence type="ECO:0000256" key="4">
    <source>
        <dbReference type="ARBA" id="ARBA00022679"/>
    </source>
</evidence>
<keyword evidence="5" id="KW-0547">Nucleotide-binding</keyword>
<dbReference type="Proteomes" id="UP000221165">
    <property type="component" value="Unassembled WGS sequence"/>
</dbReference>
<feature type="region of interest" description="Disordered" evidence="7">
    <location>
        <begin position="107"/>
        <end position="162"/>
    </location>
</feature>
<keyword evidence="6" id="KW-0342">GTP-binding</keyword>
<comment type="caution">
    <text evidence="10">The sequence shown here is derived from an EMBL/GenBank/DDBJ whole genome shotgun (WGS) entry which is preliminary data.</text>
</comment>
<feature type="compositionally biased region" description="Low complexity" evidence="7">
    <location>
        <begin position="107"/>
        <end position="116"/>
    </location>
</feature>
<dbReference type="VEuPathDB" id="ToxoDB:CSUI_002179"/>
<dbReference type="CDD" id="cd06425">
    <property type="entry name" value="M1P_guanylylT_B_like_N"/>
    <property type="match status" value="1"/>
</dbReference>
<dbReference type="Pfam" id="PF25087">
    <property type="entry name" value="GMPPB_C"/>
    <property type="match status" value="1"/>
</dbReference>
<evidence type="ECO:0000256" key="5">
    <source>
        <dbReference type="ARBA" id="ARBA00022741"/>
    </source>
</evidence>
<keyword evidence="4" id="KW-0808">Transferase</keyword>
<evidence type="ECO:0000256" key="1">
    <source>
        <dbReference type="ARBA" id="ARBA00004823"/>
    </source>
</evidence>
<evidence type="ECO:0000259" key="9">
    <source>
        <dbReference type="Pfam" id="PF25087"/>
    </source>
</evidence>
<keyword evidence="11" id="KW-1185">Reference proteome</keyword>
<dbReference type="GeneID" id="94425592"/>
<evidence type="ECO:0000313" key="10">
    <source>
        <dbReference type="EMBL" id="PHJ23969.1"/>
    </source>
</evidence>
<dbReference type="Gene3D" id="3.90.550.10">
    <property type="entry name" value="Spore Coat Polysaccharide Biosynthesis Protein SpsA, Chain A"/>
    <property type="match status" value="2"/>
</dbReference>
<feature type="compositionally biased region" description="Basic and acidic residues" evidence="7">
    <location>
        <begin position="310"/>
        <end position="355"/>
    </location>
</feature>
<evidence type="ECO:0000256" key="7">
    <source>
        <dbReference type="SAM" id="MobiDB-lite"/>
    </source>
</evidence>
<comment type="similarity">
    <text evidence="2">Belongs to the transferase hexapeptide repeat family.</text>
</comment>